<dbReference type="RefSeq" id="XP_013950333.1">
    <property type="nucleotide sequence ID" value="XM_014094858.1"/>
</dbReference>
<dbReference type="Proteomes" id="UP000007115">
    <property type="component" value="Unassembled WGS sequence"/>
</dbReference>
<reference evidence="1 2" key="1">
    <citation type="journal article" date="2011" name="Genome Biol.">
        <title>Comparative genome sequence analysis underscores mycoparasitism as the ancestral life style of Trichoderma.</title>
        <authorList>
            <person name="Kubicek C.P."/>
            <person name="Herrera-Estrella A."/>
            <person name="Seidl-Seiboth V."/>
            <person name="Martinez D.A."/>
            <person name="Druzhinina I.S."/>
            <person name="Thon M."/>
            <person name="Zeilinger S."/>
            <person name="Casas-Flores S."/>
            <person name="Horwitz B.A."/>
            <person name="Mukherjee P.K."/>
            <person name="Mukherjee M."/>
            <person name="Kredics L."/>
            <person name="Alcaraz L.D."/>
            <person name="Aerts A."/>
            <person name="Antal Z."/>
            <person name="Atanasova L."/>
            <person name="Cervantes-Badillo M.G."/>
            <person name="Challacombe J."/>
            <person name="Chertkov O."/>
            <person name="McCluskey K."/>
            <person name="Coulpier F."/>
            <person name="Deshpande N."/>
            <person name="von Doehren H."/>
            <person name="Ebbole D.J."/>
            <person name="Esquivel-Naranjo E.U."/>
            <person name="Fekete E."/>
            <person name="Flipphi M."/>
            <person name="Glaser F."/>
            <person name="Gomez-Rodriguez E.Y."/>
            <person name="Gruber S."/>
            <person name="Han C."/>
            <person name="Henrissat B."/>
            <person name="Hermosa R."/>
            <person name="Hernandez-Onate M."/>
            <person name="Karaffa L."/>
            <person name="Kosti I."/>
            <person name="Le Crom S."/>
            <person name="Lindquist E."/>
            <person name="Lucas S."/>
            <person name="Luebeck M."/>
            <person name="Luebeck P.S."/>
            <person name="Margeot A."/>
            <person name="Metz B."/>
            <person name="Misra M."/>
            <person name="Nevalainen H."/>
            <person name="Omann M."/>
            <person name="Packer N."/>
            <person name="Perrone G."/>
            <person name="Uresti-Rivera E.E."/>
            <person name="Salamov A."/>
            <person name="Schmoll M."/>
            <person name="Seiboth B."/>
            <person name="Shapiro H."/>
            <person name="Sukno S."/>
            <person name="Tamayo-Ramos J.A."/>
            <person name="Tisch D."/>
            <person name="Wiest A."/>
            <person name="Wilkinson H.H."/>
            <person name="Zhang M."/>
            <person name="Coutinho P.M."/>
            <person name="Kenerley C.M."/>
            <person name="Monte E."/>
            <person name="Baker S.E."/>
            <person name="Grigoriev I.V."/>
        </authorList>
    </citation>
    <scope>NUCLEOTIDE SEQUENCE [LARGE SCALE GENOMIC DNA]</scope>
    <source>
        <strain evidence="2">Gv29-8 / FGSC 10586</strain>
    </source>
</reference>
<dbReference type="GeneID" id="25788571"/>
<keyword evidence="2" id="KW-1185">Reference proteome</keyword>
<gene>
    <name evidence="1" type="ORF">TRIVIDRAFT_163503</name>
</gene>
<protein>
    <submittedName>
        <fullName evidence="1">Uncharacterized protein</fullName>
    </submittedName>
</protein>
<organism evidence="1 2">
    <name type="scientific">Hypocrea virens (strain Gv29-8 / FGSC 10586)</name>
    <name type="common">Gliocladium virens</name>
    <name type="synonym">Trichoderma virens</name>
    <dbReference type="NCBI Taxonomy" id="413071"/>
    <lineage>
        <taxon>Eukaryota</taxon>
        <taxon>Fungi</taxon>
        <taxon>Dikarya</taxon>
        <taxon>Ascomycota</taxon>
        <taxon>Pezizomycotina</taxon>
        <taxon>Sordariomycetes</taxon>
        <taxon>Hypocreomycetidae</taxon>
        <taxon>Hypocreales</taxon>
        <taxon>Hypocreaceae</taxon>
        <taxon>Trichoderma</taxon>
    </lineage>
</organism>
<accession>G9NBD0</accession>
<evidence type="ECO:0000313" key="1">
    <source>
        <dbReference type="EMBL" id="EHK16136.1"/>
    </source>
</evidence>
<dbReference type="STRING" id="413071.G9NBD0"/>
<dbReference type="eggNOG" id="ENOG502QV1T">
    <property type="taxonomic scope" value="Eukaryota"/>
</dbReference>
<dbReference type="OrthoDB" id="3565018at2759"/>
<dbReference type="HOGENOM" id="CLU_1506922_0_0_1"/>
<feature type="non-terminal residue" evidence="1">
    <location>
        <position position="1"/>
    </location>
</feature>
<dbReference type="AlphaFoldDB" id="G9NBD0"/>
<dbReference type="EMBL" id="ABDF02000091">
    <property type="protein sequence ID" value="EHK16136.1"/>
    <property type="molecule type" value="Genomic_DNA"/>
</dbReference>
<dbReference type="InParanoid" id="G9NBD0"/>
<sequence length="170" mass="20086">LSRFNSKKYPVSDFVRSLINHQDNSNLLSYESTIKYAEFPNLDLKVDEKQTFGERVTSEHIEVFRILNWLRDFKEVREIIELTVPDRLVNPHDEVDIGNYVKQFKVQVLNWRFLDLSITIFSDDETKKRIRELHLYASGKRAVISHWFSEMGISVLPNVGTKHQIYSILE</sequence>
<name>G9NBD0_HYPVG</name>
<dbReference type="VEuPathDB" id="FungiDB:TRIVIDRAFT_163503"/>
<dbReference type="OMA" id="FPPPTHI"/>
<comment type="caution">
    <text evidence="1">The sequence shown here is derived from an EMBL/GenBank/DDBJ whole genome shotgun (WGS) entry which is preliminary data.</text>
</comment>
<evidence type="ECO:0000313" key="2">
    <source>
        <dbReference type="Proteomes" id="UP000007115"/>
    </source>
</evidence>
<proteinExistence type="predicted"/>